<dbReference type="SMART" id="SM01257">
    <property type="entry name" value="KRAP_IP3R_bind"/>
    <property type="match status" value="1"/>
</dbReference>
<dbReference type="Pfam" id="PF14722">
    <property type="entry name" value="KRAP_IP3R_bind"/>
    <property type="match status" value="1"/>
</dbReference>
<name>A0ABQ8JSZ7_DERPT</name>
<dbReference type="PANTHER" id="PTHR17469">
    <property type="entry name" value="SPERM SPECIFIC ANTIGEN 2-RELATED"/>
    <property type="match status" value="1"/>
</dbReference>
<dbReference type="InterPro" id="IPR043444">
    <property type="entry name" value="TESPA1-like"/>
</dbReference>
<dbReference type="EMBL" id="NJHN03000018">
    <property type="protein sequence ID" value="KAH9425545.1"/>
    <property type="molecule type" value="Genomic_DNA"/>
</dbReference>
<comment type="caution">
    <text evidence="2">The sequence shown here is derived from an EMBL/GenBank/DDBJ whole genome shotgun (WGS) entry which is preliminary data.</text>
</comment>
<dbReference type="Proteomes" id="UP000887458">
    <property type="component" value="Unassembled WGS sequence"/>
</dbReference>
<evidence type="ECO:0000259" key="1">
    <source>
        <dbReference type="SMART" id="SM01257"/>
    </source>
</evidence>
<dbReference type="InterPro" id="IPR029325">
    <property type="entry name" value="ITPR-bd"/>
</dbReference>
<keyword evidence="3" id="KW-1185">Reference proteome</keyword>
<dbReference type="PANTHER" id="PTHR17469:SF15">
    <property type="entry name" value="ITPR-INTERACTING DOMAIN-CONTAINING PROTEIN"/>
    <property type="match status" value="1"/>
</dbReference>
<reference evidence="2 3" key="1">
    <citation type="journal article" date="2018" name="J. Allergy Clin. Immunol.">
        <title>High-quality assembly of Dermatophagoides pteronyssinus genome and transcriptome reveals a wide range of novel allergens.</title>
        <authorList>
            <person name="Liu X.Y."/>
            <person name="Yang K.Y."/>
            <person name="Wang M.Q."/>
            <person name="Kwok J.S."/>
            <person name="Zeng X."/>
            <person name="Yang Z."/>
            <person name="Xiao X.J."/>
            <person name="Lau C.P."/>
            <person name="Li Y."/>
            <person name="Huang Z.M."/>
            <person name="Ba J.G."/>
            <person name="Yim A.K."/>
            <person name="Ouyang C.Y."/>
            <person name="Ngai S.M."/>
            <person name="Chan T.F."/>
            <person name="Leung E.L."/>
            <person name="Liu L."/>
            <person name="Liu Z.G."/>
            <person name="Tsui S.K."/>
        </authorList>
    </citation>
    <scope>NUCLEOTIDE SEQUENCE [LARGE SCALE GENOMIC DNA]</scope>
    <source>
        <strain evidence="2">Derp</strain>
    </source>
</reference>
<gene>
    <name evidence="2" type="ORF">DERP_006154</name>
</gene>
<feature type="domain" description="ITPR-interacting" evidence="1">
    <location>
        <begin position="52"/>
        <end position="181"/>
    </location>
</feature>
<reference evidence="2 3" key="2">
    <citation type="journal article" date="2022" name="Mol. Biol. Evol.">
        <title>Comparative Genomics Reveals Insights into the Divergent Evolution of Astigmatic Mites and Household Pest Adaptations.</title>
        <authorList>
            <person name="Xiong Q."/>
            <person name="Wan A.T."/>
            <person name="Liu X."/>
            <person name="Fung C.S."/>
            <person name="Xiao X."/>
            <person name="Malainual N."/>
            <person name="Hou J."/>
            <person name="Wang L."/>
            <person name="Wang M."/>
            <person name="Yang K.Y."/>
            <person name="Cui Y."/>
            <person name="Leung E.L."/>
            <person name="Nong W."/>
            <person name="Shin S.K."/>
            <person name="Au S.W."/>
            <person name="Jeong K.Y."/>
            <person name="Chew F.T."/>
            <person name="Hui J.H."/>
            <person name="Leung T.F."/>
            <person name="Tungtrongchitr A."/>
            <person name="Zhong N."/>
            <person name="Liu Z."/>
            <person name="Tsui S.K."/>
        </authorList>
    </citation>
    <scope>NUCLEOTIDE SEQUENCE [LARGE SCALE GENOMIC DNA]</scope>
    <source>
        <strain evidence="2">Derp</strain>
    </source>
</reference>
<protein>
    <recommendedName>
        <fullName evidence="1">ITPR-interacting domain-containing protein</fullName>
    </recommendedName>
</protein>
<accession>A0ABQ8JSZ7</accession>
<evidence type="ECO:0000313" key="2">
    <source>
        <dbReference type="EMBL" id="KAH9425545.1"/>
    </source>
</evidence>
<sequence length="181" mass="21080">MIMMKKIANNDERMMFERRNSTPTTPTISSTTSSTNMMIINYNYNKLISLNQLYNNSINSDDTLSSISSIDSLLESRRENPEEILCGLGFAACTFEDEINPLSRIPKRFFRQQSLAKGVNVDKIIEMIMINNEFLQQSSSSSYYNQSKNNDLRMHLFKTKQQLIDNDNWKQQRRHTISDLE</sequence>
<evidence type="ECO:0000313" key="3">
    <source>
        <dbReference type="Proteomes" id="UP000887458"/>
    </source>
</evidence>
<proteinExistence type="predicted"/>
<organism evidence="2 3">
    <name type="scientific">Dermatophagoides pteronyssinus</name>
    <name type="common">European house dust mite</name>
    <dbReference type="NCBI Taxonomy" id="6956"/>
    <lineage>
        <taxon>Eukaryota</taxon>
        <taxon>Metazoa</taxon>
        <taxon>Ecdysozoa</taxon>
        <taxon>Arthropoda</taxon>
        <taxon>Chelicerata</taxon>
        <taxon>Arachnida</taxon>
        <taxon>Acari</taxon>
        <taxon>Acariformes</taxon>
        <taxon>Sarcoptiformes</taxon>
        <taxon>Astigmata</taxon>
        <taxon>Psoroptidia</taxon>
        <taxon>Analgoidea</taxon>
        <taxon>Pyroglyphidae</taxon>
        <taxon>Dermatophagoidinae</taxon>
        <taxon>Dermatophagoides</taxon>
    </lineage>
</organism>